<keyword evidence="4 6" id="KW-1133">Transmembrane helix</keyword>
<dbReference type="PANTHER" id="PTHR21716">
    <property type="entry name" value="TRANSMEMBRANE PROTEIN"/>
    <property type="match status" value="1"/>
</dbReference>
<feature type="transmembrane region" description="Helical" evidence="6">
    <location>
        <begin position="316"/>
        <end position="341"/>
    </location>
</feature>
<feature type="transmembrane region" description="Helical" evidence="6">
    <location>
        <begin position="12"/>
        <end position="31"/>
    </location>
</feature>
<organism evidence="7 8">
    <name type="scientific">Caloramator australicus RC3</name>
    <dbReference type="NCBI Taxonomy" id="857293"/>
    <lineage>
        <taxon>Bacteria</taxon>
        <taxon>Bacillati</taxon>
        <taxon>Bacillota</taxon>
        <taxon>Clostridia</taxon>
        <taxon>Eubacteriales</taxon>
        <taxon>Clostridiaceae</taxon>
        <taxon>Caloramator</taxon>
    </lineage>
</organism>
<evidence type="ECO:0000256" key="4">
    <source>
        <dbReference type="ARBA" id="ARBA00022989"/>
    </source>
</evidence>
<dbReference type="AlphaFoldDB" id="I7KVK0"/>
<comment type="subcellular location">
    <subcellularLocation>
        <location evidence="1">Membrane</location>
        <topology evidence="1">Multi-pass membrane protein</topology>
    </subcellularLocation>
</comment>
<sequence length="347" mass="40002">MFDQLFILKLKRFGLFLLIYTISFFIFFKTLPYTLPFVLAIIIALINKPFNNLLIRKFKLPVSLSSIITTTITFSVIFYFLTLITLKLITEAKNLLVKVPSVDVIYPYIQNLLVNLEKHLRTLDPTIFKNIQNNLNSVFLTLLNMTQTLLNSLLSFAIKLPSLFLVIVITFIATYFMSKDINSYKIQFTKIFNEEGKKKFSEFSSESYKMLVNYLKSYSILVSLTFIESFIAFTSLKFNYALLLSLLCAFLDIFPILGIGLVYFSLAAYFLLVKNYYIAIALVIIYIIITIIRQIVEPKLVSSTLGLNPIFVLASIYIGVKAYGFLGMLYLLFLMVFYNILKKIKLI</sequence>
<evidence type="ECO:0000256" key="6">
    <source>
        <dbReference type="SAM" id="Phobius"/>
    </source>
</evidence>
<feature type="transmembrane region" description="Helical" evidence="6">
    <location>
        <begin position="276"/>
        <end position="296"/>
    </location>
</feature>
<protein>
    <submittedName>
        <fullName evidence="7">Conserved membrane protein</fullName>
    </submittedName>
</protein>
<dbReference type="GO" id="GO:0016020">
    <property type="term" value="C:membrane"/>
    <property type="evidence" value="ECO:0007669"/>
    <property type="project" value="UniProtKB-SubCell"/>
</dbReference>
<accession>I7KVK0</accession>
<feature type="transmembrane region" description="Helical" evidence="6">
    <location>
        <begin position="37"/>
        <end position="55"/>
    </location>
</feature>
<evidence type="ECO:0000313" key="8">
    <source>
        <dbReference type="Proteomes" id="UP000007652"/>
    </source>
</evidence>
<dbReference type="OrthoDB" id="9774361at2"/>
<dbReference type="InterPro" id="IPR014227">
    <property type="entry name" value="YtvI-like"/>
</dbReference>
<dbReference type="InterPro" id="IPR002549">
    <property type="entry name" value="AI-2E-like"/>
</dbReference>
<dbReference type="eggNOG" id="COG0628">
    <property type="taxonomic scope" value="Bacteria"/>
</dbReference>
<reference evidence="7 8" key="1">
    <citation type="journal article" date="2011" name="J. Bacteriol.">
        <title>Draft genome sequence of Caloramator australicus strain RC3T, a thermoanaerobe from the Great Artesian Basin of Australia.</title>
        <authorList>
            <person name="Ogg C.D."/>
            <person name="Patel B.K.C."/>
        </authorList>
    </citation>
    <scope>NUCLEOTIDE SEQUENCE [LARGE SCALE GENOMIC DNA]</scope>
    <source>
        <strain evidence="7 8">RC3</strain>
    </source>
</reference>
<evidence type="ECO:0000313" key="7">
    <source>
        <dbReference type="EMBL" id="CCJ34059.1"/>
    </source>
</evidence>
<feature type="transmembrane region" description="Helical" evidence="6">
    <location>
        <begin position="242"/>
        <end position="264"/>
    </location>
</feature>
<evidence type="ECO:0000256" key="5">
    <source>
        <dbReference type="ARBA" id="ARBA00023136"/>
    </source>
</evidence>
<comment type="similarity">
    <text evidence="2">Belongs to the autoinducer-2 exporter (AI-2E) (TC 2.A.86) family.</text>
</comment>
<keyword evidence="5 6" id="KW-0472">Membrane</keyword>
<dbReference type="Pfam" id="PF01594">
    <property type="entry name" value="AI-2E_transport"/>
    <property type="match status" value="1"/>
</dbReference>
<comment type="caution">
    <text evidence="7">The sequence shown here is derived from an EMBL/GenBank/DDBJ whole genome shotgun (WGS) entry which is preliminary data.</text>
</comment>
<keyword evidence="3 6" id="KW-0812">Transmembrane</keyword>
<feature type="transmembrane region" description="Helical" evidence="6">
    <location>
        <begin position="67"/>
        <end position="89"/>
    </location>
</feature>
<dbReference type="STRING" id="857293.CAAU_1975"/>
<dbReference type="EMBL" id="CAKP01000104">
    <property type="protein sequence ID" value="CCJ34059.1"/>
    <property type="molecule type" value="Genomic_DNA"/>
</dbReference>
<evidence type="ECO:0000256" key="3">
    <source>
        <dbReference type="ARBA" id="ARBA00022692"/>
    </source>
</evidence>
<dbReference type="GO" id="GO:0055085">
    <property type="term" value="P:transmembrane transport"/>
    <property type="evidence" value="ECO:0007669"/>
    <property type="project" value="TreeGrafter"/>
</dbReference>
<dbReference type="NCBIfam" id="TIGR02872">
    <property type="entry name" value="spore_ytvI"/>
    <property type="match status" value="1"/>
</dbReference>
<gene>
    <name evidence="7" type="ORF">CAAU_1975</name>
</gene>
<feature type="transmembrane region" description="Helical" evidence="6">
    <location>
        <begin position="153"/>
        <end position="177"/>
    </location>
</feature>
<evidence type="ECO:0000256" key="2">
    <source>
        <dbReference type="ARBA" id="ARBA00009773"/>
    </source>
</evidence>
<evidence type="ECO:0000256" key="1">
    <source>
        <dbReference type="ARBA" id="ARBA00004141"/>
    </source>
</evidence>
<dbReference type="PANTHER" id="PTHR21716:SF68">
    <property type="entry name" value="TRANSPORT PROTEIN YTVI-RELATED"/>
    <property type="match status" value="1"/>
</dbReference>
<dbReference type="Proteomes" id="UP000007652">
    <property type="component" value="Unassembled WGS sequence"/>
</dbReference>
<proteinExistence type="inferred from homology"/>
<feature type="transmembrane region" description="Helical" evidence="6">
    <location>
        <begin position="218"/>
        <end position="236"/>
    </location>
</feature>
<dbReference type="RefSeq" id="WP_008909316.1">
    <property type="nucleotide sequence ID" value="NZ_CAKP01000104.1"/>
</dbReference>
<name>I7KVK0_9CLOT</name>
<keyword evidence="8" id="KW-1185">Reference proteome</keyword>